<feature type="compositionally biased region" description="Gly residues" evidence="1">
    <location>
        <begin position="205"/>
        <end position="216"/>
    </location>
</feature>
<feature type="signal peptide" evidence="2">
    <location>
        <begin position="1"/>
        <end position="24"/>
    </location>
</feature>
<evidence type="ECO:0000313" key="4">
    <source>
        <dbReference type="Proteomes" id="UP001057134"/>
    </source>
</evidence>
<feature type="compositionally biased region" description="Low complexity" evidence="1">
    <location>
        <begin position="33"/>
        <end position="57"/>
    </location>
</feature>
<feature type="region of interest" description="Disordered" evidence="1">
    <location>
        <begin position="33"/>
        <end position="67"/>
    </location>
</feature>
<feature type="compositionally biased region" description="Basic and acidic residues" evidence="1">
    <location>
        <begin position="149"/>
        <end position="174"/>
    </location>
</feature>
<name>A0ABY4RNE0_9BACL</name>
<organism evidence="3 4">
    <name type="scientific">Paenibacillus konkukensis</name>
    <dbReference type="NCBI Taxonomy" id="2020716"/>
    <lineage>
        <taxon>Bacteria</taxon>
        <taxon>Bacillati</taxon>
        <taxon>Bacillota</taxon>
        <taxon>Bacilli</taxon>
        <taxon>Bacillales</taxon>
        <taxon>Paenibacillaceae</taxon>
        <taxon>Paenibacillus</taxon>
    </lineage>
</organism>
<evidence type="ECO:0000256" key="2">
    <source>
        <dbReference type="SAM" id="SignalP"/>
    </source>
</evidence>
<dbReference type="PROSITE" id="PS51257">
    <property type="entry name" value="PROKAR_LIPOPROTEIN"/>
    <property type="match status" value="1"/>
</dbReference>
<gene>
    <name evidence="3" type="ORF">SK3146_03191</name>
</gene>
<feature type="region of interest" description="Disordered" evidence="1">
    <location>
        <begin position="129"/>
        <end position="230"/>
    </location>
</feature>
<reference evidence="3" key="2">
    <citation type="journal article" date="2021" name="J Anim Sci Technol">
        <title>Complete genome sequence of Paenibacillus konkukensis sp. nov. SK3146 as a potential probiotic strain.</title>
        <authorList>
            <person name="Jung H.I."/>
            <person name="Park S."/>
            <person name="Niu K.M."/>
            <person name="Lee S.W."/>
            <person name="Kothari D."/>
            <person name="Yi K.J."/>
            <person name="Kim S.K."/>
        </authorList>
    </citation>
    <scope>NUCLEOTIDE SEQUENCE</scope>
    <source>
        <strain evidence="3">SK3146</strain>
    </source>
</reference>
<reference evidence="3" key="1">
    <citation type="submission" date="2018-02" db="EMBL/GenBank/DDBJ databases">
        <authorList>
            <person name="Kim S.-K."/>
            <person name="Jung H.-I."/>
            <person name="Lee S.-W."/>
        </authorList>
    </citation>
    <scope>NUCLEOTIDE SEQUENCE</scope>
    <source>
        <strain evidence="3">SK3146</strain>
    </source>
</reference>
<evidence type="ECO:0000256" key="1">
    <source>
        <dbReference type="SAM" id="MobiDB-lite"/>
    </source>
</evidence>
<protein>
    <recommendedName>
        <fullName evidence="5">Lipoprotein</fullName>
    </recommendedName>
</protein>
<accession>A0ABY4RNE0</accession>
<dbReference type="EMBL" id="CP027059">
    <property type="protein sequence ID" value="UQZ83979.1"/>
    <property type="molecule type" value="Genomic_DNA"/>
</dbReference>
<proteinExistence type="predicted"/>
<evidence type="ECO:0008006" key="5">
    <source>
        <dbReference type="Google" id="ProtNLM"/>
    </source>
</evidence>
<keyword evidence="4" id="KW-1185">Reference proteome</keyword>
<evidence type="ECO:0000313" key="3">
    <source>
        <dbReference type="EMBL" id="UQZ83979.1"/>
    </source>
</evidence>
<keyword evidence="2" id="KW-0732">Signal</keyword>
<feature type="compositionally biased region" description="Low complexity" evidence="1">
    <location>
        <begin position="176"/>
        <end position="194"/>
    </location>
</feature>
<dbReference type="RefSeq" id="WP_249865937.1">
    <property type="nucleotide sequence ID" value="NZ_CP027059.1"/>
</dbReference>
<dbReference type="Proteomes" id="UP001057134">
    <property type="component" value="Chromosome"/>
</dbReference>
<feature type="chain" id="PRO_5045739555" description="Lipoprotein" evidence="2">
    <location>
        <begin position="25"/>
        <end position="230"/>
    </location>
</feature>
<sequence length="230" mass="24268">MKYKQLLGACAVIAVLLSGCGTQSDGKAAASANAAGATASASQNKDQAQDQKQGQQDKQQRGAMTEGQREMMMTFSSLIRMDKADGLAITKEQAEQMLPVVQDSISKGEVSADTKTKLTEKLTAEQKKFLDDQAANASQVRPGGNKGDNANKPELTDEQKQKMEEARQKREQQKTDASGASGANADSGANANGGDQYGKDKQPRNGGGFNPGGGKNIGDQLVELLQSKTK</sequence>